<evidence type="ECO:0000256" key="5">
    <source>
        <dbReference type="ARBA" id="ARBA00023002"/>
    </source>
</evidence>
<dbReference type="PANTHER" id="PTHR42682">
    <property type="entry name" value="HYDROGENASE-4 COMPONENT F"/>
    <property type="match status" value="1"/>
</dbReference>
<gene>
    <name evidence="9" type="ordered locus">MA_4368</name>
</gene>
<evidence type="ECO:0000256" key="7">
    <source>
        <dbReference type="SAM" id="Phobius"/>
    </source>
</evidence>
<keyword evidence="3 7" id="KW-0812">Transmembrane</keyword>
<keyword evidence="2" id="KW-1003">Cell membrane</keyword>
<dbReference type="InterPro" id="IPR052175">
    <property type="entry name" value="ComplexI-like_HydComp"/>
</dbReference>
<dbReference type="GO" id="GO:0008137">
    <property type="term" value="F:NADH dehydrogenase (ubiquinone) activity"/>
    <property type="evidence" value="ECO:0007669"/>
    <property type="project" value="InterPro"/>
</dbReference>
<evidence type="ECO:0000256" key="1">
    <source>
        <dbReference type="ARBA" id="ARBA00004651"/>
    </source>
</evidence>
<reference evidence="9 10" key="1">
    <citation type="journal article" date="2002" name="Genome Res.">
        <title>The genome of Methanosarcina acetivorans reveals extensive metabolic and physiological diversity.</title>
        <authorList>
            <person name="Galagan J.E."/>
            <person name="Nusbaum C."/>
            <person name="Roy A."/>
            <person name="Endrizzi M.G."/>
            <person name="Macdonald P."/>
            <person name="FitzHugh W."/>
            <person name="Calvo S."/>
            <person name="Engels R."/>
            <person name="Smirnov S."/>
            <person name="Atnoor D."/>
            <person name="Brown A."/>
            <person name="Allen N."/>
            <person name="Naylor J."/>
            <person name="Stange-Thomann N."/>
            <person name="DeArellano K."/>
            <person name="Johnson R."/>
            <person name="Linton L."/>
            <person name="McEwan P."/>
            <person name="McKernan K."/>
            <person name="Talamas J."/>
            <person name="Tirrell A."/>
            <person name="Ye W."/>
            <person name="Zimmer A."/>
            <person name="Barber R.D."/>
            <person name="Cann I."/>
            <person name="Graham D.E."/>
            <person name="Grahame D.A."/>
            <person name="Guss A."/>
            <person name="Hedderich R."/>
            <person name="Ingram-Smith C."/>
            <person name="Kuettner C.H."/>
            <person name="Krzycki J.A."/>
            <person name="Leigh J.A."/>
            <person name="Li W."/>
            <person name="Liu J."/>
            <person name="Mukhopadhyay B."/>
            <person name="Reeve J.N."/>
            <person name="Smith K."/>
            <person name="Springer T.A."/>
            <person name="Umayam L.A."/>
            <person name="White O."/>
            <person name="White R.H."/>
            <person name="de Macario E.C."/>
            <person name="Ferry J.G."/>
            <person name="Jarrell K.F."/>
            <person name="Jing H."/>
            <person name="Macario A.J.L."/>
            <person name="Paulsen I."/>
            <person name="Pritchett M."/>
            <person name="Sowers K.R."/>
            <person name="Swanson R.V."/>
            <person name="Zinder S.H."/>
            <person name="Lander E."/>
            <person name="Metcalf W.W."/>
            <person name="Birren B."/>
        </authorList>
    </citation>
    <scope>NUCLEOTIDE SEQUENCE [LARGE SCALE GENOMIC DNA]</scope>
    <source>
        <strain evidence="10">ATCC 35395 / DSM 2834 / JCM 12185 / C2A</strain>
    </source>
</reference>
<dbReference type="GeneID" id="1476262"/>
<feature type="transmembrane region" description="Helical" evidence="7">
    <location>
        <begin position="84"/>
        <end position="101"/>
    </location>
</feature>
<feature type="transmembrane region" description="Helical" evidence="7">
    <location>
        <begin position="629"/>
        <end position="647"/>
    </location>
</feature>
<dbReference type="PRINTS" id="PR01437">
    <property type="entry name" value="NUOXDRDTASE4"/>
</dbReference>
<dbReference type="GO" id="GO:0009326">
    <property type="term" value="C:formate dehydrogenase complex"/>
    <property type="evidence" value="ECO:0000318"/>
    <property type="project" value="GO_Central"/>
</dbReference>
<dbReference type="GO" id="GO:0005886">
    <property type="term" value="C:plasma membrane"/>
    <property type="evidence" value="ECO:0007669"/>
    <property type="project" value="UniProtKB-SubCell"/>
</dbReference>
<dbReference type="GO" id="GO:0016491">
    <property type="term" value="F:oxidoreductase activity"/>
    <property type="evidence" value="ECO:0007669"/>
    <property type="project" value="UniProtKB-KW"/>
</dbReference>
<feature type="transmembrane region" description="Helical" evidence="7">
    <location>
        <begin position="270"/>
        <end position="292"/>
    </location>
</feature>
<sequence>MNILLETLVYGAIAALVSGTVLPLLYRSKNTRKTAFGLSLISSILLLVFAGTVLYTGKEPVFPAIGFLPGLDFTLAADRLSAGFILLIAAVVPGVSIYSVEYVEHAKSEDGKNLQAALTNLFILAMLMVVLAGNMVGFLIFWEIMSLSSLLLVLHNYSSEENKKAGFFYFVMTNISTAFLFLGFISLFRLTGSTEFGPLEYAAGELTLPFLSLFVGFGVKAGLVPFHKWLPYAHPAAPSSVSALMSGVMLKVAVYGFLRFLLSISTPELWWGVLILTAGSLSALFGVIYALKENDIKRLLAYSSIENIGIIFTGIGLYVIFGVEGLETLALLSLVGACFHSFNHALFKSLLFLCAGSVVHATGTRKIEALGGLVKSMPATSALFMIGSVSIAALPPTNGFAGELLLYQAFFQSFAVTDPLLTVFLIIALSSFALTGALAAALFVKLFGITCLAMPRSEKSRLAEEVRKPMLIGPAVPAAFCILGGLFSKQLLSLAGWKIEFPDLLLLGFLLGLIYAALFVLIRTRTKETNPSRISETWRCGIPTVAPYMEYSSAGFSEPLVMIFKSVYRTKIVHRAEYLDRQESLVKNGNVEIRLVRFFEEYLYIPPARAIEGFSKYVSKLQNGKLDSYVLYAFLAVIVLTIATGGFV</sequence>
<dbReference type="Proteomes" id="UP000002487">
    <property type="component" value="Chromosome"/>
</dbReference>
<dbReference type="NCBIfam" id="NF006418">
    <property type="entry name" value="PRK08667.1"/>
    <property type="match status" value="1"/>
</dbReference>
<dbReference type="PANTHER" id="PTHR42682:SF3">
    <property type="entry name" value="FORMATE HYDROGENLYASE SUBUNIT 3-RELATED"/>
    <property type="match status" value="1"/>
</dbReference>
<dbReference type="RefSeq" id="WP_011024247.1">
    <property type="nucleotide sequence ID" value="NC_003552.1"/>
</dbReference>
<feature type="transmembrane region" description="Helical" evidence="7">
    <location>
        <begin position="470"/>
        <end position="492"/>
    </location>
</feature>
<feature type="transmembrane region" description="Helical" evidence="7">
    <location>
        <begin position="166"/>
        <end position="188"/>
    </location>
</feature>
<dbReference type="EMBL" id="AE010299">
    <property type="protein sequence ID" value="AAM07710.1"/>
    <property type="molecule type" value="Genomic_DNA"/>
</dbReference>
<proteinExistence type="predicted"/>
<evidence type="ECO:0000313" key="9">
    <source>
        <dbReference type="EMBL" id="AAM07710.1"/>
    </source>
</evidence>
<evidence type="ECO:0000256" key="6">
    <source>
        <dbReference type="ARBA" id="ARBA00023136"/>
    </source>
</evidence>
<evidence type="ECO:0000256" key="4">
    <source>
        <dbReference type="ARBA" id="ARBA00022989"/>
    </source>
</evidence>
<dbReference type="GO" id="GO:0042773">
    <property type="term" value="P:ATP synthesis coupled electron transport"/>
    <property type="evidence" value="ECO:0007669"/>
    <property type="project" value="InterPro"/>
</dbReference>
<dbReference type="InterPro" id="IPR003918">
    <property type="entry name" value="NADH_UbQ_OxRdtase"/>
</dbReference>
<evidence type="ECO:0000256" key="2">
    <source>
        <dbReference type="ARBA" id="ARBA00022475"/>
    </source>
</evidence>
<keyword evidence="10" id="KW-1185">Reference proteome</keyword>
<feature type="transmembrane region" description="Helical" evidence="7">
    <location>
        <begin position="7"/>
        <end position="26"/>
    </location>
</feature>
<dbReference type="STRING" id="188937.MA_4368"/>
<dbReference type="EnsemblBacteria" id="AAM07710">
    <property type="protein sequence ID" value="AAM07710"/>
    <property type="gene ID" value="MA_4368"/>
</dbReference>
<feature type="transmembrane region" description="Helical" evidence="7">
    <location>
        <begin position="299"/>
        <end position="321"/>
    </location>
</feature>
<dbReference type="AlphaFoldDB" id="Q8THZ0"/>
<comment type="subcellular location">
    <subcellularLocation>
        <location evidence="1">Cell membrane</location>
        <topology evidence="1">Multi-pass membrane protein</topology>
    </subcellularLocation>
</comment>
<dbReference type="GO" id="GO:0019645">
    <property type="term" value="P:anaerobic electron transport chain"/>
    <property type="evidence" value="ECO:0000318"/>
    <property type="project" value="GO_Central"/>
</dbReference>
<name>Q8THZ0_METAC</name>
<accession>Q8THZ0</accession>
<evidence type="ECO:0000259" key="8">
    <source>
        <dbReference type="Pfam" id="PF00361"/>
    </source>
</evidence>
<dbReference type="PhylomeDB" id="Q8THZ0"/>
<keyword evidence="5" id="KW-0560">Oxidoreductase</keyword>
<feature type="transmembrane region" description="Helical" evidence="7">
    <location>
        <begin position="421"/>
        <end position="449"/>
    </location>
</feature>
<protein>
    <submittedName>
        <fullName evidence="9">Hydrogenase-3, subunit C (HycC-like protein)</fullName>
    </submittedName>
</protein>
<dbReference type="KEGG" id="mac:MA_4368"/>
<keyword evidence="4 7" id="KW-1133">Transmembrane helix</keyword>
<dbReference type="HOGENOM" id="CLU_007100_8_1_2"/>
<feature type="transmembrane region" description="Helical" evidence="7">
    <location>
        <begin position="341"/>
        <end position="361"/>
    </location>
</feature>
<feature type="transmembrane region" description="Helical" evidence="7">
    <location>
        <begin position="382"/>
        <end position="401"/>
    </location>
</feature>
<feature type="domain" description="NADH:quinone oxidoreductase/Mrp antiporter transmembrane" evidence="8">
    <location>
        <begin position="132"/>
        <end position="415"/>
    </location>
</feature>
<organism evidence="9 10">
    <name type="scientific">Methanosarcina acetivorans (strain ATCC 35395 / DSM 2834 / JCM 12185 / C2A)</name>
    <dbReference type="NCBI Taxonomy" id="188937"/>
    <lineage>
        <taxon>Archaea</taxon>
        <taxon>Methanobacteriati</taxon>
        <taxon>Methanobacteriota</taxon>
        <taxon>Stenosarchaea group</taxon>
        <taxon>Methanomicrobia</taxon>
        <taxon>Methanosarcinales</taxon>
        <taxon>Methanosarcinaceae</taxon>
        <taxon>Methanosarcina</taxon>
    </lineage>
</organism>
<feature type="transmembrane region" description="Helical" evidence="7">
    <location>
        <begin position="504"/>
        <end position="522"/>
    </location>
</feature>
<dbReference type="GO" id="GO:0015944">
    <property type="term" value="P:formate oxidation"/>
    <property type="evidence" value="ECO:0000318"/>
    <property type="project" value="GO_Central"/>
</dbReference>
<evidence type="ECO:0000256" key="3">
    <source>
        <dbReference type="ARBA" id="ARBA00022692"/>
    </source>
</evidence>
<keyword evidence="6 7" id="KW-0472">Membrane</keyword>
<feature type="transmembrane region" description="Helical" evidence="7">
    <location>
        <begin position="208"/>
        <end position="226"/>
    </location>
</feature>
<evidence type="ECO:0000313" key="10">
    <source>
        <dbReference type="Proteomes" id="UP000002487"/>
    </source>
</evidence>
<dbReference type="Pfam" id="PF00361">
    <property type="entry name" value="Proton_antipo_M"/>
    <property type="match status" value="1"/>
</dbReference>
<feature type="transmembrane region" description="Helical" evidence="7">
    <location>
        <begin position="121"/>
        <end position="154"/>
    </location>
</feature>
<feature type="transmembrane region" description="Helical" evidence="7">
    <location>
        <begin position="35"/>
        <end position="55"/>
    </location>
</feature>
<dbReference type="InterPro" id="IPR001750">
    <property type="entry name" value="ND/Mrp_TM"/>
</dbReference>
<dbReference type="InParanoid" id="Q8THZ0"/>